<name>A0A166BD73_EXIGL</name>
<dbReference type="InterPro" id="IPR005225">
    <property type="entry name" value="Small_GTP-bd"/>
</dbReference>
<reference evidence="4 5" key="1">
    <citation type="journal article" date="2016" name="Mol. Biol. Evol.">
        <title>Comparative Genomics of Early-Diverging Mushroom-Forming Fungi Provides Insights into the Origins of Lignocellulose Decay Capabilities.</title>
        <authorList>
            <person name="Nagy L.G."/>
            <person name="Riley R."/>
            <person name="Tritt A."/>
            <person name="Adam C."/>
            <person name="Daum C."/>
            <person name="Floudas D."/>
            <person name="Sun H."/>
            <person name="Yadav J.S."/>
            <person name="Pangilinan J."/>
            <person name="Larsson K.H."/>
            <person name="Matsuura K."/>
            <person name="Barry K."/>
            <person name="Labutti K."/>
            <person name="Kuo R."/>
            <person name="Ohm R.A."/>
            <person name="Bhattacharya S.S."/>
            <person name="Shirouzu T."/>
            <person name="Yoshinaga Y."/>
            <person name="Martin F.M."/>
            <person name="Grigoriev I.V."/>
            <person name="Hibbett D.S."/>
        </authorList>
    </citation>
    <scope>NUCLEOTIDE SEQUENCE [LARGE SCALE GENOMIC DNA]</scope>
    <source>
        <strain evidence="4 5">HHB12029</strain>
    </source>
</reference>
<sequence>MSADSCSIALVGDGGAGKTSLTIRGIVQIYDPTIEDSHRAQVTVNKQTYHVEVLDTAGQEEYNHLVNDAIRTVDGFAVVFSVDSQKTFDLAVALVKKIKQSRPASPVVLVGNKVDMPAEDWEITRDSATLQAKNLGCPILLTSAKTGLNVDLVFITVVQMLRKSNPTRATPVPQRTSKNQKCVIC</sequence>
<dbReference type="InterPro" id="IPR027417">
    <property type="entry name" value="P-loop_NTPase"/>
</dbReference>
<dbReference type="NCBIfam" id="TIGR00231">
    <property type="entry name" value="small_GTP"/>
    <property type="match status" value="1"/>
</dbReference>
<protein>
    <submittedName>
        <fullName evidence="4">RasG protein</fullName>
    </submittedName>
</protein>
<dbReference type="PRINTS" id="PR00449">
    <property type="entry name" value="RASTRNSFRMNG"/>
</dbReference>
<dbReference type="SMART" id="SM00174">
    <property type="entry name" value="RHO"/>
    <property type="match status" value="1"/>
</dbReference>
<dbReference type="InParanoid" id="A0A166BD73"/>
<keyword evidence="3" id="KW-0342">GTP-binding</keyword>
<dbReference type="PROSITE" id="PS51419">
    <property type="entry name" value="RAB"/>
    <property type="match status" value="1"/>
</dbReference>
<dbReference type="EMBL" id="KV425903">
    <property type="protein sequence ID" value="KZW00080.1"/>
    <property type="molecule type" value="Genomic_DNA"/>
</dbReference>
<dbReference type="GO" id="GO:0003924">
    <property type="term" value="F:GTPase activity"/>
    <property type="evidence" value="ECO:0007669"/>
    <property type="project" value="InterPro"/>
</dbReference>
<dbReference type="Pfam" id="PF00071">
    <property type="entry name" value="Ras"/>
    <property type="match status" value="1"/>
</dbReference>
<dbReference type="GO" id="GO:0005886">
    <property type="term" value="C:plasma membrane"/>
    <property type="evidence" value="ECO:0007669"/>
    <property type="project" value="UniProtKB-SubCell"/>
</dbReference>
<dbReference type="Gene3D" id="3.40.50.300">
    <property type="entry name" value="P-loop containing nucleotide triphosphate hydrolases"/>
    <property type="match status" value="1"/>
</dbReference>
<dbReference type="SMART" id="SM00175">
    <property type="entry name" value="RAB"/>
    <property type="match status" value="1"/>
</dbReference>
<dbReference type="STRING" id="1314781.A0A166BD73"/>
<dbReference type="GO" id="GO:0007165">
    <property type="term" value="P:signal transduction"/>
    <property type="evidence" value="ECO:0007669"/>
    <property type="project" value="InterPro"/>
</dbReference>
<dbReference type="InterPro" id="IPR001806">
    <property type="entry name" value="Small_GTPase"/>
</dbReference>
<evidence type="ECO:0000313" key="5">
    <source>
        <dbReference type="Proteomes" id="UP000077266"/>
    </source>
</evidence>
<keyword evidence="2" id="KW-0547">Nucleotide-binding</keyword>
<accession>A0A166BD73</accession>
<evidence type="ECO:0000256" key="3">
    <source>
        <dbReference type="ARBA" id="ARBA00023134"/>
    </source>
</evidence>
<dbReference type="GO" id="GO:0005525">
    <property type="term" value="F:GTP binding"/>
    <property type="evidence" value="ECO:0007669"/>
    <property type="project" value="UniProtKB-KW"/>
</dbReference>
<dbReference type="PANTHER" id="PTHR24070">
    <property type="entry name" value="RAS, DI-RAS, AND RHEB FAMILY MEMBERS OF SMALL GTPASE SUPERFAMILY"/>
    <property type="match status" value="1"/>
</dbReference>
<dbReference type="AlphaFoldDB" id="A0A166BD73"/>
<dbReference type="SMART" id="SM00173">
    <property type="entry name" value="RAS"/>
    <property type="match status" value="1"/>
</dbReference>
<gene>
    <name evidence="4" type="ORF">EXIGLDRAFT_604794</name>
</gene>
<evidence type="ECO:0000256" key="1">
    <source>
        <dbReference type="ARBA" id="ARBA00004342"/>
    </source>
</evidence>
<dbReference type="SUPFAM" id="SSF52540">
    <property type="entry name" value="P-loop containing nucleoside triphosphate hydrolases"/>
    <property type="match status" value="1"/>
</dbReference>
<dbReference type="OrthoDB" id="5976022at2759"/>
<evidence type="ECO:0000256" key="2">
    <source>
        <dbReference type="ARBA" id="ARBA00022741"/>
    </source>
</evidence>
<comment type="subcellular location">
    <subcellularLocation>
        <location evidence="1">Cell membrane</location>
        <topology evidence="1">Lipid-anchor</topology>
        <orientation evidence="1">Cytoplasmic side</orientation>
    </subcellularLocation>
</comment>
<evidence type="ECO:0000313" key="4">
    <source>
        <dbReference type="EMBL" id="KZW00080.1"/>
    </source>
</evidence>
<proteinExistence type="predicted"/>
<dbReference type="Proteomes" id="UP000077266">
    <property type="component" value="Unassembled WGS sequence"/>
</dbReference>
<organism evidence="4 5">
    <name type="scientific">Exidia glandulosa HHB12029</name>
    <dbReference type="NCBI Taxonomy" id="1314781"/>
    <lineage>
        <taxon>Eukaryota</taxon>
        <taxon>Fungi</taxon>
        <taxon>Dikarya</taxon>
        <taxon>Basidiomycota</taxon>
        <taxon>Agaricomycotina</taxon>
        <taxon>Agaricomycetes</taxon>
        <taxon>Auriculariales</taxon>
        <taxon>Exidiaceae</taxon>
        <taxon>Exidia</taxon>
    </lineage>
</organism>
<keyword evidence="5" id="KW-1185">Reference proteome</keyword>
<dbReference type="PROSITE" id="PS51421">
    <property type="entry name" value="RAS"/>
    <property type="match status" value="1"/>
</dbReference>
<dbReference type="InterPro" id="IPR020849">
    <property type="entry name" value="Small_GTPase_Ras-type"/>
</dbReference>